<keyword evidence="8 10" id="KW-0812">Transmembrane</keyword>
<dbReference type="GO" id="GO:1990547">
    <property type="term" value="P:mitochondrial phosphate ion transmembrane transport"/>
    <property type="evidence" value="ECO:0007669"/>
    <property type="project" value="InterPro"/>
</dbReference>
<dbReference type="GO" id="GO:0005315">
    <property type="term" value="F:phosphate transmembrane transporter activity"/>
    <property type="evidence" value="ECO:0007669"/>
    <property type="project" value="InterPro"/>
</dbReference>
<dbReference type="PANTHER" id="PTHR45671:SF12">
    <property type="entry name" value="MITOCHONDRIAL PHOSPHATE CARRIER PROTEIN"/>
    <property type="match status" value="1"/>
</dbReference>
<evidence type="ECO:0000256" key="4">
    <source>
        <dbReference type="ARBA" id="ARBA00022737"/>
    </source>
</evidence>
<evidence type="ECO:0000256" key="6">
    <source>
        <dbReference type="ARBA" id="ARBA00022989"/>
    </source>
</evidence>
<keyword evidence="8 10" id="KW-0472">Membrane</keyword>
<name>A0A9K3KP41_9STRA</name>
<comment type="similarity">
    <text evidence="2">Belongs to the mitochondrial carrier (TC 2.A.29) family.</text>
</comment>
<evidence type="ECO:0000256" key="10">
    <source>
        <dbReference type="SAM" id="Phobius"/>
    </source>
</evidence>
<gene>
    <name evidence="12" type="ORF">IV203_016005</name>
</gene>
<keyword evidence="11" id="KW-0732">Signal</keyword>
<comment type="caution">
    <text evidence="12">The sequence shown here is derived from an EMBL/GenBank/DDBJ whole genome shotgun (WGS) entry which is preliminary data.</text>
</comment>
<dbReference type="InterPro" id="IPR018108">
    <property type="entry name" value="MCP_transmembrane"/>
</dbReference>
<sequence length="1050" mass="113519">MTTMLWKRHPRVWISCVLALLHGCNTVVGFHPHSHATSIPQHLRESSQLSSWRNSLKQLTLGHSRHGNDRFKLLPLCGNKGTCQEDELIETSDNIKRNRRTRQFSGKMVSKGAETLRSSRPKERTLIHAQNDNGHATSTPMDRRIFMGTTLLGASVAVAAGSQQPAHAAFTNGGASAATYGKLAWESTPINKRTGVTLTDAEKAGYNVRFVTYLARFLLVFDYDCQRWWYSRAADIPPLSSAEQVEAIRLKQFGAFAASVEVGLQDYVGDRGRKNAFGSSGDEREVDGPLELMEALLDRYCPSIEAVREDREQRGLQPLSEQEEARERREIKEARRQIALLFGLLEEVQPVEELNKLLASIDNGSISSVTIVDGGSGYAPGYGPPRVEFPPPTAGDDYKTALGRAILQPNGRILRVDLIDRGFGYSSPPTITISPPGADRGVTIPGAKEASAKAFIFKNGVNKGRLERIQIDDPGTGYNEGEKIRVIISPPELSAKDGGVKATATAVLEYSVAGIDIIDGGSGYAVEKPIPVYVDPPPLTARINLNDPLMARIIDPTKPLPPTTIPSAQQRTKLMSSTNSSDPNSFTYLVNRLASNNGVGGGGGCIGRGCYDQEVVALAKATAENSSFSTFRKETDALRIIQAEEALIKNRIISGASAGSDSQLPAFWNGGPASDSGQLLTLLPPGIGLEYNPDLKRFVLSASPDFIDINQGSTSFGGSSRPLDPEFGPRGRSPVERDLKLDLSSFLRFCASGAVCGSGVHLLVTPLDVIKTKIQTDPENYPGPVAAFQKLVKDQGVTGFFSGWVPTFIGFFCWGGVSYSLTELVRRYLNDQAGVQAGSLEVPIILVSSAVSATVGTFILVPFESVRIRSVAQPGYGKNFLDVTRRIINEEGATSLFSAVPPFLLKEIPFTMAKFVIFNLMTQYLYQTFPAAQEDIQLSLLVSLVSGIMGGAVAAIVSNPADATISEMKKTKSDMTPIEAAKGLIEKGGYANLMRGLPVRMTFYPLVVSLQFLVYDAVRIYLGIGADDLKVYLDVLGGALKKGESMIGPA</sequence>
<feature type="transmembrane region" description="Helical" evidence="10">
    <location>
        <begin position="938"/>
        <end position="958"/>
    </location>
</feature>
<evidence type="ECO:0000256" key="7">
    <source>
        <dbReference type="ARBA" id="ARBA00023128"/>
    </source>
</evidence>
<dbReference type="InterPro" id="IPR044677">
    <property type="entry name" value="SLC25A3/Pic2/Mir1-like"/>
</dbReference>
<dbReference type="PANTHER" id="PTHR45671">
    <property type="entry name" value="SOLUTE CARRIER FAMILY 25 (MITOCHONDRIAL CARRIER PHOSPHATE CARRIER), MEMBER 3, LIKE-RELATED-RELATED"/>
    <property type="match status" value="1"/>
</dbReference>
<evidence type="ECO:0000313" key="12">
    <source>
        <dbReference type="EMBL" id="KAG7347300.1"/>
    </source>
</evidence>
<feature type="repeat" description="Solcar" evidence="8">
    <location>
        <begin position="744"/>
        <end position="828"/>
    </location>
</feature>
<evidence type="ECO:0000256" key="5">
    <source>
        <dbReference type="ARBA" id="ARBA00022792"/>
    </source>
</evidence>
<keyword evidence="3" id="KW-0813">Transport</keyword>
<feature type="transmembrane region" description="Helical" evidence="10">
    <location>
        <begin position="1003"/>
        <end position="1022"/>
    </location>
</feature>
<feature type="region of interest" description="Disordered" evidence="9">
    <location>
        <begin position="711"/>
        <end position="732"/>
    </location>
</feature>
<feature type="signal peptide" evidence="11">
    <location>
        <begin position="1"/>
        <end position="29"/>
    </location>
</feature>
<feature type="compositionally biased region" description="Basic and acidic residues" evidence="9">
    <location>
        <begin position="723"/>
        <end position="732"/>
    </location>
</feature>
<reference evidence="12" key="2">
    <citation type="submission" date="2021-04" db="EMBL/GenBank/DDBJ databases">
        <authorList>
            <person name="Podell S."/>
        </authorList>
    </citation>
    <scope>NUCLEOTIDE SEQUENCE</scope>
    <source>
        <strain evidence="12">Hildebrandi</strain>
    </source>
</reference>
<evidence type="ECO:0000256" key="11">
    <source>
        <dbReference type="SAM" id="SignalP"/>
    </source>
</evidence>
<dbReference type="EMBL" id="JAGRRH010000020">
    <property type="protein sequence ID" value="KAG7347300.1"/>
    <property type="molecule type" value="Genomic_DNA"/>
</dbReference>
<dbReference type="Proteomes" id="UP000693970">
    <property type="component" value="Unassembled WGS sequence"/>
</dbReference>
<reference evidence="12" key="1">
    <citation type="journal article" date="2021" name="Sci. Rep.">
        <title>Diploid genomic architecture of Nitzschia inconspicua, an elite biomass production diatom.</title>
        <authorList>
            <person name="Oliver A."/>
            <person name="Podell S."/>
            <person name="Pinowska A."/>
            <person name="Traller J.C."/>
            <person name="Smith S.R."/>
            <person name="McClure R."/>
            <person name="Beliaev A."/>
            <person name="Bohutskyi P."/>
            <person name="Hill E.A."/>
            <person name="Rabines A."/>
            <person name="Zheng H."/>
            <person name="Allen L.Z."/>
            <person name="Kuo A."/>
            <person name="Grigoriev I.V."/>
            <person name="Allen A.E."/>
            <person name="Hazlebeck D."/>
            <person name="Allen E.E."/>
        </authorList>
    </citation>
    <scope>NUCLEOTIDE SEQUENCE</scope>
    <source>
        <strain evidence="12">Hildebrandi</strain>
    </source>
</reference>
<evidence type="ECO:0000313" key="13">
    <source>
        <dbReference type="Proteomes" id="UP000693970"/>
    </source>
</evidence>
<organism evidence="12 13">
    <name type="scientific">Nitzschia inconspicua</name>
    <dbReference type="NCBI Taxonomy" id="303405"/>
    <lineage>
        <taxon>Eukaryota</taxon>
        <taxon>Sar</taxon>
        <taxon>Stramenopiles</taxon>
        <taxon>Ochrophyta</taxon>
        <taxon>Bacillariophyta</taxon>
        <taxon>Bacillariophyceae</taxon>
        <taxon>Bacillariophycidae</taxon>
        <taxon>Bacillariales</taxon>
        <taxon>Bacillariaceae</taxon>
        <taxon>Nitzschia</taxon>
    </lineage>
</organism>
<proteinExistence type="inferred from homology"/>
<keyword evidence="13" id="KW-1185">Reference proteome</keyword>
<keyword evidence="6 10" id="KW-1133">Transmembrane helix</keyword>
<feature type="repeat" description="Solcar" evidence="8">
    <location>
        <begin position="938"/>
        <end position="1021"/>
    </location>
</feature>
<evidence type="ECO:0000256" key="9">
    <source>
        <dbReference type="SAM" id="MobiDB-lite"/>
    </source>
</evidence>
<protein>
    <submittedName>
        <fullName evidence="12">Mitochondrial carrier protein</fullName>
    </submittedName>
</protein>
<feature type="transmembrane region" description="Helical" evidence="10">
    <location>
        <begin position="842"/>
        <end position="863"/>
    </location>
</feature>
<comment type="subcellular location">
    <subcellularLocation>
        <location evidence="1">Mitochondrion inner membrane</location>
        <topology evidence="1">Multi-pass membrane protein</topology>
    </subcellularLocation>
</comment>
<evidence type="ECO:0000256" key="1">
    <source>
        <dbReference type="ARBA" id="ARBA00004448"/>
    </source>
</evidence>
<feature type="repeat" description="Solcar" evidence="8">
    <location>
        <begin position="840"/>
        <end position="924"/>
    </location>
</feature>
<accession>A0A9K3KP41</accession>
<keyword evidence="4" id="KW-0677">Repeat</keyword>
<keyword evidence="5" id="KW-0999">Mitochondrion inner membrane</keyword>
<keyword evidence="7" id="KW-0496">Mitochondrion</keyword>
<dbReference type="Pfam" id="PF00153">
    <property type="entry name" value="Mito_carr"/>
    <property type="match status" value="3"/>
</dbReference>
<dbReference type="OrthoDB" id="427452at2759"/>
<evidence type="ECO:0000256" key="2">
    <source>
        <dbReference type="ARBA" id="ARBA00006375"/>
    </source>
</evidence>
<feature type="chain" id="PRO_5039935439" evidence="11">
    <location>
        <begin position="30"/>
        <end position="1050"/>
    </location>
</feature>
<dbReference type="GO" id="GO:0005743">
    <property type="term" value="C:mitochondrial inner membrane"/>
    <property type="evidence" value="ECO:0007669"/>
    <property type="project" value="UniProtKB-SubCell"/>
</dbReference>
<dbReference type="AlphaFoldDB" id="A0A9K3KP41"/>
<evidence type="ECO:0000256" key="8">
    <source>
        <dbReference type="PROSITE-ProRule" id="PRU00282"/>
    </source>
</evidence>
<feature type="transmembrane region" description="Helical" evidence="10">
    <location>
        <begin position="800"/>
        <end position="821"/>
    </location>
</feature>
<evidence type="ECO:0000256" key="3">
    <source>
        <dbReference type="ARBA" id="ARBA00022448"/>
    </source>
</evidence>
<dbReference type="PROSITE" id="PS50920">
    <property type="entry name" value="SOLCAR"/>
    <property type="match status" value="3"/>
</dbReference>